<dbReference type="PANTHER" id="PTHR42110">
    <property type="entry name" value="L-ASPARAGINASE, PUTATIVE (AFU_ORTHOLOGUE AFUA_3G11890)-RELATED"/>
    <property type="match status" value="1"/>
</dbReference>
<evidence type="ECO:0000313" key="2">
    <source>
        <dbReference type="Proteomes" id="UP000244240"/>
    </source>
</evidence>
<dbReference type="OrthoDB" id="9770793at2"/>
<dbReference type="InterPro" id="IPR010349">
    <property type="entry name" value="Asparaginase_II"/>
</dbReference>
<organism evidence="1 2">
    <name type="scientific">Melghirimyces profundicolus</name>
    <dbReference type="NCBI Taxonomy" id="1242148"/>
    <lineage>
        <taxon>Bacteria</taxon>
        <taxon>Bacillati</taxon>
        <taxon>Bacillota</taxon>
        <taxon>Bacilli</taxon>
        <taxon>Bacillales</taxon>
        <taxon>Thermoactinomycetaceae</taxon>
        <taxon>Melghirimyces</taxon>
    </lineage>
</organism>
<reference evidence="1 2" key="1">
    <citation type="submission" date="2018-04" db="EMBL/GenBank/DDBJ databases">
        <title>Genomic Encyclopedia of Archaeal and Bacterial Type Strains, Phase II (KMG-II): from individual species to whole genera.</title>
        <authorList>
            <person name="Goeker M."/>
        </authorList>
    </citation>
    <scope>NUCLEOTIDE SEQUENCE [LARGE SCALE GENOMIC DNA]</scope>
    <source>
        <strain evidence="1 2">DSM 45787</strain>
    </source>
</reference>
<protein>
    <submittedName>
        <fullName evidence="1">Asparaginase</fullName>
    </submittedName>
</protein>
<proteinExistence type="predicted"/>
<accession>A0A2T6BSV0</accession>
<dbReference type="Proteomes" id="UP000244240">
    <property type="component" value="Unassembled WGS sequence"/>
</dbReference>
<gene>
    <name evidence="1" type="ORF">C8P63_11398</name>
</gene>
<dbReference type="EMBL" id="QBKR01000013">
    <property type="protein sequence ID" value="PTX59153.1"/>
    <property type="molecule type" value="Genomic_DNA"/>
</dbReference>
<dbReference type="PANTHER" id="PTHR42110:SF1">
    <property type="entry name" value="L-ASPARAGINASE, PUTATIVE (AFU_ORTHOLOGUE AFUA_3G11890)-RELATED"/>
    <property type="match status" value="1"/>
</dbReference>
<sequence length="341" mass="37391">MSEMIRVLRGNWTESRHRGHVAVVDASGALLHYLGDPFRPTFARSAMKPVQALPLVMSGAADRFGFGPADLALSCASHNGEERHRLRAASMLARAGLREDVLECGFHPPRHRESHHEVIRKGVELTPVFSNCSGKHAGMVATAAHLGEDPTGYSAPDHPVQRRILREVSAITGCPEQEIVYGVDGCNVPAYRLPLDRLALIYARLADPASISDRKRRGAAERVTEAMVTHPEMVGGKERFCTDLMEAFRGCLVGKVGAEAVYCIGDRQQGIGIAVKIEDGAERVLYAAAVEVLRQLEIGTQTGELERLSAYTRPEVKNMRGRVVGRIEPDFELRSGEPARW</sequence>
<keyword evidence="2" id="KW-1185">Reference proteome</keyword>
<name>A0A2T6BSV0_9BACL</name>
<evidence type="ECO:0000313" key="1">
    <source>
        <dbReference type="EMBL" id="PTX59153.1"/>
    </source>
</evidence>
<dbReference type="Pfam" id="PF06089">
    <property type="entry name" value="Asparaginase_II"/>
    <property type="match status" value="1"/>
</dbReference>
<dbReference type="RefSeq" id="WP_108023910.1">
    <property type="nucleotide sequence ID" value="NZ_QBKR01000013.1"/>
</dbReference>
<comment type="caution">
    <text evidence="1">The sequence shown here is derived from an EMBL/GenBank/DDBJ whole genome shotgun (WGS) entry which is preliminary data.</text>
</comment>
<dbReference type="AlphaFoldDB" id="A0A2T6BSV0"/>